<dbReference type="SUPFAM" id="SSF53448">
    <property type="entry name" value="Nucleotide-diphospho-sugar transferases"/>
    <property type="match status" value="1"/>
</dbReference>
<gene>
    <name evidence="1" type="ORF">PX653_06170</name>
</gene>
<dbReference type="InterPro" id="IPR007577">
    <property type="entry name" value="GlycoTrfase_DXD_sugar-bd_CS"/>
</dbReference>
<dbReference type="Pfam" id="PF04488">
    <property type="entry name" value="Gly_transf_sug"/>
    <property type="match status" value="1"/>
</dbReference>
<organism evidence="1 2">
    <name type="scientific">Pseudoduganella chitinolytica</name>
    <dbReference type="NCBI Taxonomy" id="34070"/>
    <lineage>
        <taxon>Bacteria</taxon>
        <taxon>Pseudomonadati</taxon>
        <taxon>Pseudomonadota</taxon>
        <taxon>Betaproteobacteria</taxon>
        <taxon>Burkholderiales</taxon>
        <taxon>Oxalobacteraceae</taxon>
        <taxon>Telluria group</taxon>
        <taxon>Pseudoduganella</taxon>
    </lineage>
</organism>
<accession>A0ABY8BI62</accession>
<dbReference type="Gene3D" id="3.90.550.20">
    <property type="match status" value="1"/>
</dbReference>
<sequence>MTFDLDYEVQVRELKAEFLACRQWELLASQHDGVRPEYVERLRLQRQGWRHRLAALRAHVRLHFERFDARRVSSLLALPSRPLAPAELLLHRIWLGGPVPDDVRQAICQWGAALDEVDLPAGAGYRSLLWVWDAAQLAGDPLYRPGADGVARYTIGGCELEVQELAPLVCRHVPALVARLRQLHAAGRYVNLSDYLRILVLREWGGIYLDADTMPYRAATVLLARPEVPDYVSFASSGAQVRATHVSWLNLVRDENGFLVARRGDPAVTALAAEMTDALAALPTLQPGALQQATYYRWRQHAGHTLLPCHDLMQDHGVLADVRPERVVSGVQGMRLRVDGDTGAPLPLSPTEQQAYERTVAALAGQDWRLAHPLLLERLVELAWVSEVPPPAYAPQLRADPDCCNYYSFLSDDPCLDRVNRLFAAYLLARNGERIARGGFWSPIRGGLAAPAPQLRGRELSAHE</sequence>
<dbReference type="Proteomes" id="UP001216510">
    <property type="component" value="Chromosome"/>
</dbReference>
<dbReference type="InterPro" id="IPR029044">
    <property type="entry name" value="Nucleotide-diphossugar_trans"/>
</dbReference>
<proteinExistence type="predicted"/>
<dbReference type="RefSeq" id="WP_277417036.1">
    <property type="nucleotide sequence ID" value="NZ_CP119083.1"/>
</dbReference>
<dbReference type="EMBL" id="CP119083">
    <property type="protein sequence ID" value="WEF34357.1"/>
    <property type="molecule type" value="Genomic_DNA"/>
</dbReference>
<name>A0ABY8BI62_9BURK</name>
<evidence type="ECO:0000313" key="1">
    <source>
        <dbReference type="EMBL" id="WEF34357.1"/>
    </source>
</evidence>
<evidence type="ECO:0000313" key="2">
    <source>
        <dbReference type="Proteomes" id="UP001216510"/>
    </source>
</evidence>
<protein>
    <submittedName>
        <fullName evidence="1">Glycosyltransferase</fullName>
    </submittedName>
</protein>
<reference evidence="1 2" key="1">
    <citation type="submission" date="2023-02" db="EMBL/GenBank/DDBJ databases">
        <title>Gemone sequence of Telluria chitinolytica ACM 3522T.</title>
        <authorList>
            <person name="Frediansyah A."/>
            <person name="Miess H."/>
            <person name="Gross H."/>
        </authorList>
    </citation>
    <scope>NUCLEOTIDE SEQUENCE [LARGE SCALE GENOMIC DNA]</scope>
    <source>
        <strain evidence="1 2">ACM 3522</strain>
    </source>
</reference>
<keyword evidence="2" id="KW-1185">Reference proteome</keyword>